<dbReference type="GO" id="GO:0032259">
    <property type="term" value="P:methylation"/>
    <property type="evidence" value="ECO:0007669"/>
    <property type="project" value="UniProtKB-KW"/>
</dbReference>
<keyword evidence="3" id="KW-0489">Methyltransferase</keyword>
<dbReference type="Gene3D" id="3.40.50.150">
    <property type="entry name" value="Vaccinia Virus protein VP39"/>
    <property type="match status" value="1"/>
</dbReference>
<name>A0A1H0K6Q9_9PSED</name>
<dbReference type="Pfam" id="PF13489">
    <property type="entry name" value="Methyltransf_23"/>
    <property type="match status" value="1"/>
</dbReference>
<keyword evidence="2" id="KW-0175">Coiled coil</keyword>
<dbReference type="SUPFAM" id="SSF57997">
    <property type="entry name" value="Tropomyosin"/>
    <property type="match status" value="1"/>
</dbReference>
<accession>A0A1H0K6Q9</accession>
<dbReference type="EMBL" id="FNIJ01000012">
    <property type="protein sequence ID" value="SDO51472.1"/>
    <property type="molecule type" value="Genomic_DNA"/>
</dbReference>
<evidence type="ECO:0000256" key="2">
    <source>
        <dbReference type="SAM" id="Coils"/>
    </source>
</evidence>
<protein>
    <submittedName>
        <fullName evidence="3">O-antigen chain-terminating methyltransferase</fullName>
    </submittedName>
</protein>
<dbReference type="Gene3D" id="1.10.287.1490">
    <property type="match status" value="1"/>
</dbReference>
<gene>
    <name evidence="3" type="ORF">SAMN05216193_11261</name>
</gene>
<evidence type="ECO:0000313" key="3">
    <source>
        <dbReference type="EMBL" id="SDO51472.1"/>
    </source>
</evidence>
<dbReference type="STRING" id="198616.SAMN05216193_11261"/>
<feature type="coiled-coil region" evidence="2">
    <location>
        <begin position="266"/>
        <end position="363"/>
    </location>
</feature>
<evidence type="ECO:0000256" key="1">
    <source>
        <dbReference type="ARBA" id="ARBA00022679"/>
    </source>
</evidence>
<dbReference type="SUPFAM" id="SSF53335">
    <property type="entry name" value="S-adenosyl-L-methionine-dependent methyltransferases"/>
    <property type="match status" value="1"/>
</dbReference>
<keyword evidence="4" id="KW-1185">Reference proteome</keyword>
<dbReference type="AlphaFoldDB" id="A0A1H0K6Q9"/>
<dbReference type="RefSeq" id="WP_084311711.1">
    <property type="nucleotide sequence ID" value="NZ_FNIJ01000012.1"/>
</dbReference>
<dbReference type="GO" id="GO:0008168">
    <property type="term" value="F:methyltransferase activity"/>
    <property type="evidence" value="ECO:0007669"/>
    <property type="project" value="UniProtKB-KW"/>
</dbReference>
<dbReference type="PANTHER" id="PTHR43861:SF3">
    <property type="entry name" value="PUTATIVE (AFU_ORTHOLOGUE AFUA_2G14390)-RELATED"/>
    <property type="match status" value="1"/>
</dbReference>
<proteinExistence type="predicted"/>
<dbReference type="PANTHER" id="PTHR43861">
    <property type="entry name" value="TRANS-ACONITATE 2-METHYLTRANSFERASE-RELATED"/>
    <property type="match status" value="1"/>
</dbReference>
<reference evidence="4" key="1">
    <citation type="submission" date="2016-10" db="EMBL/GenBank/DDBJ databases">
        <authorList>
            <person name="Varghese N."/>
            <person name="Submissions S."/>
        </authorList>
    </citation>
    <scope>NUCLEOTIDE SEQUENCE [LARGE SCALE GENOMIC DNA]</scope>
    <source>
        <strain evidence="4">JCM 21621</strain>
    </source>
</reference>
<dbReference type="CDD" id="cd02440">
    <property type="entry name" value="AdoMet_MTases"/>
    <property type="match status" value="1"/>
</dbReference>
<keyword evidence="1 3" id="KW-0808">Transferase</keyword>
<sequence length="571" mass="64427">MTTSFYRAFEDRLRGSRELIKQRQQVYLPFLQPLKQIYAENQALDLGCGRGEWLEVLLEDGFQAHGVDLDEGMLDACQALNLPAELADALTTLESTPDASLSVVSGFHIAEHMPFSSLQTLVAHALRTLKPAGLLILETPNPENLVVGTNNFYLDPTHERPIPHLVLNFLAEHSGFQRTKTLRLQEPPQLATETNLELMHVLGGASPDYAIVSQKAAIDEQLALFDEAFAKEYGLALDMLAWRYDSGLKSSIREVAEKVDSNTQKEAALSGQMEQLQNRVELLEQISAEDMHARQLLEQALTRVEEQKALLDSELSEVKCHAEMLKDECEEVKREFAGASERIDHLKTQLKALNLQLEGLTVELSEVTHHKHQIHSDLLNTETYKRGLHASLVSLEERMHSIQHQLNEALGNTHHWWQQAAAQEQHVKALLTSTSWRITWPLRALSHAVSRIASLPVRLIKATARPFLHLAMHTVLERPALRTRLARILQRHPKLHHHLRLFAKRRNLIGYFPPVDTNLAMHEGYSTPEQEGLDQTGGVPRGPDLSALSAEARRYFHELNDAIKQQKPGSL</sequence>
<dbReference type="OrthoDB" id="9801609at2"/>
<dbReference type="Proteomes" id="UP000242957">
    <property type="component" value="Unassembled WGS sequence"/>
</dbReference>
<dbReference type="InterPro" id="IPR029063">
    <property type="entry name" value="SAM-dependent_MTases_sf"/>
</dbReference>
<organism evidence="3 4">
    <name type="scientific">Pseudomonas jinjuensis</name>
    <dbReference type="NCBI Taxonomy" id="198616"/>
    <lineage>
        <taxon>Bacteria</taxon>
        <taxon>Pseudomonadati</taxon>
        <taxon>Pseudomonadota</taxon>
        <taxon>Gammaproteobacteria</taxon>
        <taxon>Pseudomonadales</taxon>
        <taxon>Pseudomonadaceae</taxon>
        <taxon>Pseudomonas</taxon>
    </lineage>
</organism>
<evidence type="ECO:0000313" key="4">
    <source>
        <dbReference type="Proteomes" id="UP000242957"/>
    </source>
</evidence>